<dbReference type="PANTHER" id="PTHR30040">
    <property type="entry name" value="THIAMINE BIOSYNTHESIS LIPOPROTEIN APBE"/>
    <property type="match status" value="1"/>
</dbReference>
<comment type="catalytic activity">
    <reaction evidence="9 10">
        <text>L-threonyl-[protein] + FAD = FMN-L-threonyl-[protein] + AMP + H(+)</text>
        <dbReference type="Rhea" id="RHEA:36847"/>
        <dbReference type="Rhea" id="RHEA-COMP:11060"/>
        <dbReference type="Rhea" id="RHEA-COMP:11061"/>
        <dbReference type="ChEBI" id="CHEBI:15378"/>
        <dbReference type="ChEBI" id="CHEBI:30013"/>
        <dbReference type="ChEBI" id="CHEBI:57692"/>
        <dbReference type="ChEBI" id="CHEBI:74257"/>
        <dbReference type="ChEBI" id="CHEBI:456215"/>
        <dbReference type="EC" id="2.7.1.180"/>
    </reaction>
</comment>
<dbReference type="SUPFAM" id="SSF143631">
    <property type="entry name" value="ApbE-like"/>
    <property type="match status" value="1"/>
</dbReference>
<dbReference type="EC" id="2.7.1.180" evidence="1 10"/>
<evidence type="ECO:0000256" key="10">
    <source>
        <dbReference type="PIRNR" id="PIRNR006268"/>
    </source>
</evidence>
<evidence type="ECO:0000256" key="11">
    <source>
        <dbReference type="PIRSR" id="PIRSR006268-2"/>
    </source>
</evidence>
<protein>
    <recommendedName>
        <fullName evidence="2 10">FAD:protein FMN transferase</fullName>
        <ecNumber evidence="1 10">2.7.1.180</ecNumber>
    </recommendedName>
    <alternativeName>
        <fullName evidence="8 10">Flavin transferase</fullName>
    </alternativeName>
</protein>
<dbReference type="EMBL" id="CP001982">
    <property type="protein sequence ID" value="ADF37143.1"/>
    <property type="molecule type" value="Genomic_DNA"/>
</dbReference>
<proteinExistence type="inferred from homology"/>
<dbReference type="InterPro" id="IPR024932">
    <property type="entry name" value="ApbE"/>
</dbReference>
<name>D5D9X3_PRIM3</name>
<evidence type="ECO:0000256" key="6">
    <source>
        <dbReference type="ARBA" id="ARBA00022827"/>
    </source>
</evidence>
<keyword evidence="6 10" id="KW-0274">FAD</keyword>
<keyword evidence="7 10" id="KW-0460">Magnesium</keyword>
<evidence type="ECO:0000256" key="9">
    <source>
        <dbReference type="ARBA" id="ARBA00048540"/>
    </source>
</evidence>
<dbReference type="PATRIC" id="fig|592022.4.peg.177"/>
<accession>D5D9X3</accession>
<dbReference type="HOGENOM" id="CLU_044403_5_0_9"/>
<sequence length="345" mass="38634">MHKLFKSHRLITRRKRRIRQTIKRLSMTVGEKILLPLIRNSHQRVPKVLLLKQNTKMERILAKEANVLHHISKAFTIFKTVETTCSRFDAKSEVMKLIRHVKEPVSVSPLLFEALHFAVLVANETHGTFDPTVGKQLENRGFNEHYLYGNPVQVDEAVDSGSYKDIVLDTHKKTVCLQKPMIIHLGAVAKGLAIDLAARSLPYQHFMINAGGDILVKGRNQHGELWKVGIQHPRIQTQSLLTLRVTDTAVCTSGNYARKNKTQPSMHHLVNPLSSSTRSSLMSCTAIAPSAMLADALSTSAFILGTEKGVNLLNDADIGGVLFDSSFTPFFTSDMEELMNYDHTF</sequence>
<dbReference type="Gene3D" id="3.10.520.10">
    <property type="entry name" value="ApbE-like domains"/>
    <property type="match status" value="1"/>
</dbReference>
<organism evidence="12 13">
    <name type="scientific">Priestia megaterium (strain DSM 319 / IMG 1521)</name>
    <name type="common">Bacillus megaterium</name>
    <dbReference type="NCBI Taxonomy" id="592022"/>
    <lineage>
        <taxon>Bacteria</taxon>
        <taxon>Bacillati</taxon>
        <taxon>Bacillota</taxon>
        <taxon>Bacilli</taxon>
        <taxon>Bacillales</taxon>
        <taxon>Bacillaceae</taxon>
        <taxon>Priestia</taxon>
    </lineage>
</organism>
<dbReference type="GO" id="GO:0016740">
    <property type="term" value="F:transferase activity"/>
    <property type="evidence" value="ECO:0007669"/>
    <property type="project" value="UniProtKB-UniRule"/>
</dbReference>
<feature type="binding site" evidence="11">
    <location>
        <position position="295"/>
    </location>
    <ligand>
        <name>Mg(2+)</name>
        <dbReference type="ChEBI" id="CHEBI:18420"/>
    </ligand>
</feature>
<keyword evidence="12" id="KW-0449">Lipoprotein</keyword>
<gene>
    <name evidence="12" type="primary">apbE</name>
    <name evidence="12" type="ordered locus">BMD_0212</name>
</gene>
<evidence type="ECO:0000256" key="1">
    <source>
        <dbReference type="ARBA" id="ARBA00011955"/>
    </source>
</evidence>
<evidence type="ECO:0000313" key="12">
    <source>
        <dbReference type="EMBL" id="ADF37143.1"/>
    </source>
</evidence>
<evidence type="ECO:0000256" key="3">
    <source>
        <dbReference type="ARBA" id="ARBA00022630"/>
    </source>
</evidence>
<evidence type="ECO:0000313" key="13">
    <source>
        <dbReference type="Proteomes" id="UP000002365"/>
    </source>
</evidence>
<keyword evidence="5 10" id="KW-0479">Metal-binding</keyword>
<dbReference type="GO" id="GO:0046872">
    <property type="term" value="F:metal ion binding"/>
    <property type="evidence" value="ECO:0007669"/>
    <property type="project" value="UniProtKB-UniRule"/>
</dbReference>
<reference evidence="12 13" key="1">
    <citation type="journal article" date="2011" name="J. Bacteriol.">
        <title>Genome sequences of the biotechnologically important Bacillus megaterium strains QM B1551 and DSM319.</title>
        <authorList>
            <person name="Eppinger M."/>
            <person name="Bunk B."/>
            <person name="Johns M.A."/>
            <person name="Edirisinghe J.N."/>
            <person name="Kutumbaka K.K."/>
            <person name="Koenig S.S."/>
            <person name="Huot Creasy H."/>
            <person name="Rosovitz M.J."/>
            <person name="Riley D.R."/>
            <person name="Daugherty S."/>
            <person name="Martin M."/>
            <person name="Elbourne L.D."/>
            <person name="Paulsen I."/>
            <person name="Biedendieck R."/>
            <person name="Braun C."/>
            <person name="Grayburn S."/>
            <person name="Dhingra S."/>
            <person name="Lukyanchuk V."/>
            <person name="Ball B."/>
            <person name="Ul-Qamar R."/>
            <person name="Seibel J."/>
            <person name="Bremer E."/>
            <person name="Jahn D."/>
            <person name="Ravel J."/>
            <person name="Vary P.S."/>
        </authorList>
    </citation>
    <scope>NUCLEOTIDE SEQUENCE [LARGE SCALE GENOMIC DNA]</scope>
    <source>
        <strain evidence="13">DSM 319 / IMG 1521</strain>
    </source>
</reference>
<comment type="cofactor">
    <cofactor evidence="11">
        <name>Mg(2+)</name>
        <dbReference type="ChEBI" id="CHEBI:18420"/>
    </cofactor>
    <cofactor evidence="11">
        <name>Mn(2+)</name>
        <dbReference type="ChEBI" id="CHEBI:29035"/>
    </cofactor>
    <text evidence="11">Magnesium. Can also use manganese.</text>
</comment>
<evidence type="ECO:0000256" key="4">
    <source>
        <dbReference type="ARBA" id="ARBA00022679"/>
    </source>
</evidence>
<dbReference type="Pfam" id="PF02424">
    <property type="entry name" value="ApbE"/>
    <property type="match status" value="1"/>
</dbReference>
<evidence type="ECO:0000256" key="7">
    <source>
        <dbReference type="ARBA" id="ARBA00022842"/>
    </source>
</evidence>
<dbReference type="PIRSF" id="PIRSF006268">
    <property type="entry name" value="ApbE"/>
    <property type="match status" value="1"/>
</dbReference>
<dbReference type="Proteomes" id="UP000002365">
    <property type="component" value="Chromosome"/>
</dbReference>
<comment type="similarity">
    <text evidence="10">Belongs to the ApbE family.</text>
</comment>
<dbReference type="PANTHER" id="PTHR30040:SF2">
    <property type="entry name" value="FAD:PROTEIN FMN TRANSFERASE"/>
    <property type="match status" value="1"/>
</dbReference>
<evidence type="ECO:0000256" key="2">
    <source>
        <dbReference type="ARBA" id="ARBA00016337"/>
    </source>
</evidence>
<dbReference type="InterPro" id="IPR003374">
    <property type="entry name" value="ApbE-like_sf"/>
</dbReference>
<keyword evidence="4 10" id="KW-0808">Transferase</keyword>
<evidence type="ECO:0000256" key="8">
    <source>
        <dbReference type="ARBA" id="ARBA00031306"/>
    </source>
</evidence>
<evidence type="ECO:0000256" key="5">
    <source>
        <dbReference type="ARBA" id="ARBA00022723"/>
    </source>
</evidence>
<dbReference type="KEGG" id="bmd:BMD_0212"/>
<keyword evidence="3 10" id="KW-0285">Flavoprotein</keyword>
<feature type="binding site" evidence="11">
    <location>
        <position position="299"/>
    </location>
    <ligand>
        <name>Mg(2+)</name>
        <dbReference type="ChEBI" id="CHEBI:18420"/>
    </ligand>
</feature>
<feature type="binding site" evidence="11">
    <location>
        <position position="187"/>
    </location>
    <ligand>
        <name>Mg(2+)</name>
        <dbReference type="ChEBI" id="CHEBI:18420"/>
    </ligand>
</feature>
<dbReference type="AlphaFoldDB" id="D5D9X3"/>